<evidence type="ECO:0000313" key="3">
    <source>
        <dbReference type="Proteomes" id="UP000198584"/>
    </source>
</evidence>
<dbReference type="AlphaFoldDB" id="A0A1H3ZN62"/>
<dbReference type="Proteomes" id="UP000198584">
    <property type="component" value="Unassembled WGS sequence"/>
</dbReference>
<keyword evidence="2" id="KW-0808">Transferase</keyword>
<dbReference type="SUPFAM" id="SSF81301">
    <property type="entry name" value="Nucleotidyltransferase"/>
    <property type="match status" value="1"/>
</dbReference>
<dbReference type="OrthoDB" id="68332at2"/>
<accession>A0A1H3ZN62</accession>
<evidence type="ECO:0000313" key="2">
    <source>
        <dbReference type="EMBL" id="SEA25229.1"/>
    </source>
</evidence>
<name>A0A1H3ZN62_9BACI</name>
<dbReference type="EMBL" id="FNQR01000003">
    <property type="protein sequence ID" value="SEA25229.1"/>
    <property type="molecule type" value="Genomic_DNA"/>
</dbReference>
<feature type="domain" description="Polymerase nucleotidyl transferase" evidence="1">
    <location>
        <begin position="7"/>
        <end position="68"/>
    </location>
</feature>
<protein>
    <submittedName>
        <fullName evidence="2">Streptomycin adenylyltransferase</fullName>
    </submittedName>
</protein>
<dbReference type="STRING" id="571932.SAMN05421743_103306"/>
<keyword evidence="3" id="KW-1185">Reference proteome</keyword>
<keyword evidence="2" id="KW-0548">Nucleotidyltransferase</keyword>
<dbReference type="CDD" id="cd05403">
    <property type="entry name" value="NT_KNTase_like"/>
    <property type="match status" value="1"/>
</dbReference>
<reference evidence="2 3" key="1">
    <citation type="submission" date="2016-10" db="EMBL/GenBank/DDBJ databases">
        <authorList>
            <person name="de Groot N.N."/>
        </authorList>
    </citation>
    <scope>NUCLEOTIDE SEQUENCE [LARGE SCALE GENOMIC DNA]</scope>
    <source>
        <strain evidence="2 3">CCM7597</strain>
    </source>
</reference>
<dbReference type="Pfam" id="PF01909">
    <property type="entry name" value="NTP_transf_2"/>
    <property type="match status" value="1"/>
</dbReference>
<dbReference type="InterPro" id="IPR043519">
    <property type="entry name" value="NT_sf"/>
</dbReference>
<dbReference type="InterPro" id="IPR002934">
    <property type="entry name" value="Polymerase_NTP_transf_dom"/>
</dbReference>
<dbReference type="GO" id="GO:0016779">
    <property type="term" value="F:nucleotidyltransferase activity"/>
    <property type="evidence" value="ECO:0007669"/>
    <property type="project" value="UniProtKB-KW"/>
</dbReference>
<gene>
    <name evidence="2" type="ORF">SAMN05421743_103306</name>
</gene>
<evidence type="ECO:0000259" key="1">
    <source>
        <dbReference type="Pfam" id="PF01909"/>
    </source>
</evidence>
<sequence>MRQELAVKKIVKSLKKDSSVKSIYLKGSMGRGEHDEHSDVDLYCLVKEGEEKEFLSRRLEHLKVYKEIIFYDDIFIIAPQIIAVYDDWLHIDLFTVTEKNIQNKDFFTVLYDPEGLMESYESKQHLTLTQEEFHDHVLDTVWFLFQYKKAAERGNLTWAVEMLRYVMRHLSYVLLHHYAPDRALLGLKAVHKFLPHKKRSSYEGIYEKVTPSSHQKAVQEITQLLNNEFEWIQSQLKSDAQTLPFLKLMIGTFMEKAYAKGESEV</sequence>
<organism evidence="2 3">
    <name type="scientific">Thalassobacillus cyri</name>
    <dbReference type="NCBI Taxonomy" id="571932"/>
    <lineage>
        <taxon>Bacteria</taxon>
        <taxon>Bacillati</taxon>
        <taxon>Bacillota</taxon>
        <taxon>Bacilli</taxon>
        <taxon>Bacillales</taxon>
        <taxon>Bacillaceae</taxon>
        <taxon>Thalassobacillus</taxon>
    </lineage>
</organism>
<dbReference type="Gene3D" id="3.30.460.10">
    <property type="entry name" value="Beta Polymerase, domain 2"/>
    <property type="match status" value="1"/>
</dbReference>
<dbReference type="RefSeq" id="WP_093043278.1">
    <property type="nucleotide sequence ID" value="NZ_FNQR01000003.1"/>
</dbReference>
<proteinExistence type="predicted"/>